<keyword evidence="3" id="KW-0677">Repeat</keyword>
<reference evidence="7" key="2">
    <citation type="submission" date="2025-09" db="UniProtKB">
        <authorList>
            <consortium name="Ensembl"/>
        </authorList>
    </citation>
    <scope>IDENTIFICATION</scope>
</reference>
<dbReference type="FunFam" id="2.170.300.10:FF:000002">
    <property type="entry name" value="Multiple epidermal growth factor-like domains 10"/>
    <property type="match status" value="1"/>
</dbReference>
<keyword evidence="2" id="KW-0732">Signal</keyword>
<organism evidence="7 8">
    <name type="scientific">Strix occidentalis caurina</name>
    <name type="common">northern spotted owl</name>
    <dbReference type="NCBI Taxonomy" id="311401"/>
    <lineage>
        <taxon>Eukaryota</taxon>
        <taxon>Metazoa</taxon>
        <taxon>Chordata</taxon>
        <taxon>Craniata</taxon>
        <taxon>Vertebrata</taxon>
        <taxon>Euteleostomi</taxon>
        <taxon>Archelosauria</taxon>
        <taxon>Archosauria</taxon>
        <taxon>Dinosauria</taxon>
        <taxon>Saurischia</taxon>
        <taxon>Theropoda</taxon>
        <taxon>Coelurosauria</taxon>
        <taxon>Aves</taxon>
        <taxon>Neognathae</taxon>
        <taxon>Neoaves</taxon>
        <taxon>Telluraves</taxon>
        <taxon>Strigiformes</taxon>
        <taxon>Strigidae</taxon>
        <taxon>Strix</taxon>
    </lineage>
</organism>
<keyword evidence="4 5" id="KW-1015">Disulfide bond</keyword>
<dbReference type="SMART" id="SM00181">
    <property type="entry name" value="EGF"/>
    <property type="match status" value="8"/>
</dbReference>
<evidence type="ECO:0000256" key="2">
    <source>
        <dbReference type="ARBA" id="ARBA00022729"/>
    </source>
</evidence>
<dbReference type="InterPro" id="IPR052108">
    <property type="entry name" value="MEGF/SIB"/>
</dbReference>
<dbReference type="AlphaFoldDB" id="A0A8D0F6C8"/>
<name>A0A8D0F6C8_STROC</name>
<dbReference type="SMART" id="SM00180">
    <property type="entry name" value="EGF_Lam"/>
    <property type="match status" value="6"/>
</dbReference>
<dbReference type="Pfam" id="PF00053">
    <property type="entry name" value="EGF_laminin"/>
    <property type="match status" value="5"/>
</dbReference>
<dbReference type="PROSITE" id="PS01186">
    <property type="entry name" value="EGF_2"/>
    <property type="match status" value="1"/>
</dbReference>
<feature type="disulfide bond" evidence="5">
    <location>
        <begin position="369"/>
        <end position="378"/>
    </location>
</feature>
<dbReference type="PANTHER" id="PTHR24035:SF109">
    <property type="entry name" value="PROTEIN DRAPER"/>
    <property type="match status" value="1"/>
</dbReference>
<keyword evidence="8" id="KW-1185">Reference proteome</keyword>
<dbReference type="Ensembl" id="ENSSOCT00000011330.1">
    <property type="protein sequence ID" value="ENSSOCP00000011034.1"/>
    <property type="gene ID" value="ENSSOCG00000008365.1"/>
</dbReference>
<reference evidence="7" key="1">
    <citation type="submission" date="2025-08" db="UniProtKB">
        <authorList>
            <consortium name="Ensembl"/>
        </authorList>
    </citation>
    <scope>IDENTIFICATION</scope>
</reference>
<evidence type="ECO:0000256" key="5">
    <source>
        <dbReference type="PROSITE-ProRule" id="PRU00076"/>
    </source>
</evidence>
<proteinExistence type="predicted"/>
<keyword evidence="1 5" id="KW-0245">EGF-like domain</keyword>
<dbReference type="Gene3D" id="2.170.300.10">
    <property type="entry name" value="Tie2 ligand-binding domain superfamily"/>
    <property type="match status" value="4"/>
</dbReference>
<accession>A0A8D0F6C8</accession>
<feature type="domain" description="EGF-like" evidence="6">
    <location>
        <begin position="301"/>
        <end position="336"/>
    </location>
</feature>
<evidence type="ECO:0000259" key="6">
    <source>
        <dbReference type="PROSITE" id="PS50026"/>
    </source>
</evidence>
<evidence type="ECO:0000256" key="1">
    <source>
        <dbReference type="ARBA" id="ARBA00022536"/>
    </source>
</evidence>
<dbReference type="PANTHER" id="PTHR24035">
    <property type="entry name" value="MULTIPLE EPIDERMAL GROWTH FACTOR-LIKE DOMAINS PROTEIN"/>
    <property type="match status" value="1"/>
</dbReference>
<evidence type="ECO:0000313" key="7">
    <source>
        <dbReference type="Ensembl" id="ENSSOCP00000011034.1"/>
    </source>
</evidence>
<comment type="caution">
    <text evidence="5">Lacks conserved residue(s) required for the propagation of feature annotation.</text>
</comment>
<evidence type="ECO:0000256" key="4">
    <source>
        <dbReference type="ARBA" id="ARBA00023157"/>
    </source>
</evidence>
<dbReference type="PROSITE" id="PS50026">
    <property type="entry name" value="EGF_3"/>
    <property type="match status" value="2"/>
</dbReference>
<dbReference type="PROSITE" id="PS00022">
    <property type="entry name" value="EGF_1"/>
    <property type="match status" value="6"/>
</dbReference>
<protein>
    <recommendedName>
        <fullName evidence="6">EGF-like domain-containing protein</fullName>
    </recommendedName>
</protein>
<dbReference type="InterPro" id="IPR000742">
    <property type="entry name" value="EGF"/>
</dbReference>
<dbReference type="InterPro" id="IPR002049">
    <property type="entry name" value="LE_dom"/>
</dbReference>
<evidence type="ECO:0000313" key="8">
    <source>
        <dbReference type="Proteomes" id="UP000694551"/>
    </source>
</evidence>
<dbReference type="Proteomes" id="UP000694551">
    <property type="component" value="Unplaced"/>
</dbReference>
<sequence length="555" mass="56959">GQATCLDTCPQGLFGARCGEHCDCGDNVTCHHITGACDCPSGWRGRRCEKGEMDPSGETEAPKSGKETNCIFNKSYKLWQNRLLGCCKKYCLAGCCGIGSNVKASQHFHLLACLPAACLPGSFGKNCASRCACPPGVPCHHVTGRCGCPPGFTGSGCEKTCLPGTFGAGCAQICQCAGATQECHPVTGACVCAPGFHGPSWQPEDCAQVCSCGDGAACHPVTGDCVCPPGRAGPTCEQGKYSPQGRASGRAAFQAVGWKSGTYFLALSPLPVLGHPCPNRAALHVPTATSSGPAGCEKHRYGLGCQQTCSCRNGGLCNAADGSCLCAPGWTGKSCELECPPGRYGASCQLRCACLHNGTCDPATGACRCPAGRYGPLCEHSCPPGFHGAGCRERCDCEHGAGCEPATGRCQCPAGLGGERCQTGCAEGTFGEGCQQLCDCLGNAPCEPATGRCLCPPGKTGLKCGTDCRPTKYGPDCSLPCQCAAGSAYCNARNGQCLCLNGYLGPTCREGNVPQQGAGGILMLNQLLPGDAVAPELGPWHTPRWVVLVVVGIIN</sequence>
<dbReference type="PRINTS" id="PR00011">
    <property type="entry name" value="EGFLAMININ"/>
</dbReference>
<feature type="disulfide bond" evidence="5">
    <location>
        <begin position="326"/>
        <end position="335"/>
    </location>
</feature>
<feature type="domain" description="EGF-like" evidence="6">
    <location>
        <begin position="349"/>
        <end position="379"/>
    </location>
</feature>
<evidence type="ECO:0000256" key="3">
    <source>
        <dbReference type="ARBA" id="ARBA00022737"/>
    </source>
</evidence>